<comment type="catalytic activity">
    <reaction evidence="2">
        <text>2 GTP = 3',3'-c-di-GMP + 2 diphosphate</text>
        <dbReference type="Rhea" id="RHEA:24898"/>
        <dbReference type="ChEBI" id="CHEBI:33019"/>
        <dbReference type="ChEBI" id="CHEBI:37565"/>
        <dbReference type="ChEBI" id="CHEBI:58805"/>
        <dbReference type="EC" id="2.7.7.65"/>
    </reaction>
</comment>
<evidence type="ECO:0000313" key="8">
    <source>
        <dbReference type="Proteomes" id="UP000595064"/>
    </source>
</evidence>
<dbReference type="SMART" id="SM00267">
    <property type="entry name" value="GGDEF"/>
    <property type="match status" value="1"/>
</dbReference>
<evidence type="ECO:0000313" key="5">
    <source>
        <dbReference type="EMBL" id="QPS83039.1"/>
    </source>
</evidence>
<keyword evidence="3" id="KW-0175">Coiled coil</keyword>
<dbReference type="InterPro" id="IPR043128">
    <property type="entry name" value="Rev_trsase/Diguanyl_cyclase"/>
</dbReference>
<dbReference type="KEGG" id="dla:I6G47_08180"/>
<feature type="coiled-coil region" evidence="3">
    <location>
        <begin position="53"/>
        <end position="87"/>
    </location>
</feature>
<dbReference type="PANTHER" id="PTHR45138:SF9">
    <property type="entry name" value="DIGUANYLATE CYCLASE DGCM-RELATED"/>
    <property type="match status" value="1"/>
</dbReference>
<evidence type="ECO:0000313" key="6">
    <source>
        <dbReference type="EMBL" id="SDZ46579.1"/>
    </source>
</evidence>
<proteinExistence type="predicted"/>
<dbReference type="EMBL" id="FNPE01000026">
    <property type="protein sequence ID" value="SDZ46579.1"/>
    <property type="molecule type" value="Genomic_DNA"/>
</dbReference>
<gene>
    <name evidence="5" type="ORF">I6G47_08180</name>
    <name evidence="6" type="ORF">SAMN05421547_12642</name>
</gene>
<dbReference type="CDD" id="cd01949">
    <property type="entry name" value="GGDEF"/>
    <property type="match status" value="1"/>
</dbReference>
<evidence type="ECO:0000259" key="4">
    <source>
        <dbReference type="PROSITE" id="PS50887"/>
    </source>
</evidence>
<dbReference type="SUPFAM" id="SSF55073">
    <property type="entry name" value="Nucleotide cyclase"/>
    <property type="match status" value="1"/>
</dbReference>
<dbReference type="EMBL" id="CP065748">
    <property type="protein sequence ID" value="QPS83039.1"/>
    <property type="molecule type" value="Genomic_DNA"/>
</dbReference>
<evidence type="ECO:0000313" key="7">
    <source>
        <dbReference type="Proteomes" id="UP000183417"/>
    </source>
</evidence>
<dbReference type="NCBIfam" id="TIGR00254">
    <property type="entry name" value="GGDEF"/>
    <property type="match status" value="1"/>
</dbReference>
<dbReference type="GO" id="GO:0043709">
    <property type="term" value="P:cell adhesion involved in single-species biofilm formation"/>
    <property type="evidence" value="ECO:0007669"/>
    <property type="project" value="TreeGrafter"/>
</dbReference>
<dbReference type="Proteomes" id="UP000183417">
    <property type="component" value="Unassembled WGS sequence"/>
</dbReference>
<protein>
    <recommendedName>
        <fullName evidence="1">diguanylate cyclase</fullName>
        <ecNumber evidence="1">2.7.7.65</ecNumber>
    </recommendedName>
</protein>
<organism evidence="6 7">
    <name type="scientific">Delftia lacustris</name>
    <dbReference type="NCBI Taxonomy" id="558537"/>
    <lineage>
        <taxon>Bacteria</taxon>
        <taxon>Pseudomonadati</taxon>
        <taxon>Pseudomonadota</taxon>
        <taxon>Betaproteobacteria</taxon>
        <taxon>Burkholderiales</taxon>
        <taxon>Comamonadaceae</taxon>
        <taxon>Delftia</taxon>
    </lineage>
</organism>
<dbReference type="RefSeq" id="WP_016448192.1">
    <property type="nucleotide sequence ID" value="NZ_AP025556.1"/>
</dbReference>
<dbReference type="Pfam" id="PF00990">
    <property type="entry name" value="GGDEF"/>
    <property type="match status" value="1"/>
</dbReference>
<dbReference type="EC" id="2.7.7.65" evidence="1"/>
<dbReference type="Gene3D" id="3.30.70.270">
    <property type="match status" value="1"/>
</dbReference>
<evidence type="ECO:0000256" key="1">
    <source>
        <dbReference type="ARBA" id="ARBA00012528"/>
    </source>
</evidence>
<dbReference type="InterPro" id="IPR050469">
    <property type="entry name" value="Diguanylate_Cyclase"/>
</dbReference>
<accession>A0A1H3TB79</accession>
<dbReference type="PANTHER" id="PTHR45138">
    <property type="entry name" value="REGULATORY COMPONENTS OF SENSORY TRANSDUCTION SYSTEM"/>
    <property type="match status" value="1"/>
</dbReference>
<dbReference type="Proteomes" id="UP000595064">
    <property type="component" value="Chromosome"/>
</dbReference>
<dbReference type="FunFam" id="3.30.70.270:FF:000001">
    <property type="entry name" value="Diguanylate cyclase domain protein"/>
    <property type="match status" value="1"/>
</dbReference>
<dbReference type="GeneID" id="94693105"/>
<dbReference type="InterPro" id="IPR029787">
    <property type="entry name" value="Nucleotide_cyclase"/>
</dbReference>
<dbReference type="AlphaFoldDB" id="A0A1H3TB79"/>
<reference evidence="5 8" key="2">
    <citation type="submission" date="2020-12" db="EMBL/GenBank/DDBJ databases">
        <title>FDA dAtabase for Regulatory Grade micrObial Sequences (FDA-ARGOS): Supporting development and validation of Infectious Disease Dx tests.</title>
        <authorList>
            <person name="Sproer C."/>
            <person name="Gronow S."/>
            <person name="Severitt S."/>
            <person name="Schroder I."/>
            <person name="Tallon L."/>
            <person name="Sadzewicz L."/>
            <person name="Zhao X."/>
            <person name="Boylan J."/>
            <person name="Ott S."/>
            <person name="Bowen H."/>
            <person name="Vavikolanu K."/>
            <person name="Mehta A."/>
            <person name="Aluvathingal J."/>
            <person name="Nadendla S."/>
            <person name="Lowell S."/>
            <person name="Myers T."/>
            <person name="Yan Y."/>
            <person name="Sichtig H."/>
        </authorList>
    </citation>
    <scope>NUCLEOTIDE SEQUENCE [LARGE SCALE GENOMIC DNA]</scope>
    <source>
        <strain evidence="5 8">FDAARGOS_890</strain>
    </source>
</reference>
<evidence type="ECO:0000256" key="3">
    <source>
        <dbReference type="SAM" id="Coils"/>
    </source>
</evidence>
<dbReference type="GO" id="GO:1902201">
    <property type="term" value="P:negative regulation of bacterial-type flagellum-dependent cell motility"/>
    <property type="evidence" value="ECO:0007669"/>
    <property type="project" value="TreeGrafter"/>
</dbReference>
<dbReference type="PROSITE" id="PS50887">
    <property type="entry name" value="GGDEF"/>
    <property type="match status" value="1"/>
</dbReference>
<keyword evidence="8" id="KW-1185">Reference proteome</keyword>
<feature type="domain" description="GGDEF" evidence="4">
    <location>
        <begin position="117"/>
        <end position="248"/>
    </location>
</feature>
<dbReference type="InterPro" id="IPR000160">
    <property type="entry name" value="GGDEF_dom"/>
</dbReference>
<name>A0A1H3TB79_9BURK</name>
<sequence length="252" mass="27208">MDTVAAPAACAAPADLFDAEHRALLAARAAHELGEEAGARACHQALGALLAAYDRLLRETRRLVRRSDRAELEMTQLNQRLQELAGELEYRATHDPLTGVLNRAAIIERVNRHFTQQGLALIVLDIDHFKRVNDSFGHPVGDSVILGVVRCLKAAVPDTAHIGRVGGEEFTVLLPQHDSDGAVRVAEQVRAAIEAHPFGLPDASCITASFGVSWRPSGGRFDEAYSLADEALYAAKRSGRNQVVRAADHATA</sequence>
<reference evidence="6 7" key="1">
    <citation type="submission" date="2016-10" db="EMBL/GenBank/DDBJ databases">
        <authorList>
            <person name="de Groot N.N."/>
        </authorList>
    </citation>
    <scope>NUCLEOTIDE SEQUENCE [LARGE SCALE GENOMIC DNA]</scope>
    <source>
        <strain evidence="6 7">LMG 24775</strain>
    </source>
</reference>
<dbReference type="GO" id="GO:0052621">
    <property type="term" value="F:diguanylate cyclase activity"/>
    <property type="evidence" value="ECO:0007669"/>
    <property type="project" value="UniProtKB-EC"/>
</dbReference>
<evidence type="ECO:0000256" key="2">
    <source>
        <dbReference type="ARBA" id="ARBA00034247"/>
    </source>
</evidence>
<dbReference type="GO" id="GO:0005886">
    <property type="term" value="C:plasma membrane"/>
    <property type="evidence" value="ECO:0007669"/>
    <property type="project" value="TreeGrafter"/>
</dbReference>